<name>A0A2T2XGI9_9FIRM</name>
<organism evidence="1 2">
    <name type="scientific">Sulfobacillus benefaciens</name>
    <dbReference type="NCBI Taxonomy" id="453960"/>
    <lineage>
        <taxon>Bacteria</taxon>
        <taxon>Bacillati</taxon>
        <taxon>Bacillota</taxon>
        <taxon>Clostridia</taxon>
        <taxon>Eubacteriales</taxon>
        <taxon>Clostridiales Family XVII. Incertae Sedis</taxon>
        <taxon>Sulfobacillus</taxon>
    </lineage>
</organism>
<evidence type="ECO:0000313" key="1">
    <source>
        <dbReference type="EMBL" id="PSR33624.1"/>
    </source>
</evidence>
<dbReference type="EMBL" id="PXYW01000017">
    <property type="protein sequence ID" value="PSR33624.1"/>
    <property type="molecule type" value="Genomic_DNA"/>
</dbReference>
<proteinExistence type="predicted"/>
<reference evidence="1 2" key="1">
    <citation type="journal article" date="2014" name="BMC Genomics">
        <title>Comparison of environmental and isolate Sulfobacillus genomes reveals diverse carbon, sulfur, nitrogen, and hydrogen metabolisms.</title>
        <authorList>
            <person name="Justice N.B."/>
            <person name="Norman A."/>
            <person name="Brown C.T."/>
            <person name="Singh A."/>
            <person name="Thomas B.C."/>
            <person name="Banfield J.F."/>
        </authorList>
    </citation>
    <scope>NUCLEOTIDE SEQUENCE [LARGE SCALE GENOMIC DNA]</scope>
    <source>
        <strain evidence="1">AMDSBA4</strain>
    </source>
</reference>
<gene>
    <name evidence="1" type="ORF">C7B46_08410</name>
</gene>
<protein>
    <submittedName>
        <fullName evidence="1">Uncharacterized protein</fullName>
    </submittedName>
</protein>
<sequence>MFLIPTAFFAAFYKTLLHKITAAHRCASMGSVVGFILVVNINPAVPNNPATSKIRVVIGFANVLPRLMLAQNSKQSLLRKLRFEFDEDTMSLDPR</sequence>
<evidence type="ECO:0000313" key="2">
    <source>
        <dbReference type="Proteomes" id="UP000242972"/>
    </source>
</evidence>
<dbReference type="Proteomes" id="UP000242972">
    <property type="component" value="Unassembled WGS sequence"/>
</dbReference>
<dbReference type="AlphaFoldDB" id="A0A2T2XGI9"/>
<accession>A0A2T2XGI9</accession>
<comment type="caution">
    <text evidence="1">The sequence shown here is derived from an EMBL/GenBank/DDBJ whole genome shotgun (WGS) entry which is preliminary data.</text>
</comment>